<protein>
    <recommendedName>
        <fullName evidence="5">Secreted protein</fullName>
    </recommendedName>
</protein>
<dbReference type="AlphaFoldDB" id="A0A9P1G8C6"/>
<dbReference type="Proteomes" id="UP001152797">
    <property type="component" value="Unassembled WGS sequence"/>
</dbReference>
<evidence type="ECO:0000313" key="2">
    <source>
        <dbReference type="EMBL" id="CAI4004704.1"/>
    </source>
</evidence>
<gene>
    <name evidence="2" type="ORF">C1SCF055_LOCUS30477</name>
</gene>
<sequence>MLSAFHVVISVALTLVTVVTVELTEVSCEAELSSSRSLLQSKVDLVPPKAMVFYNLFAENMFQVPLVAKIARGQLALVDPKHYDLSINSIGAITDVSQLALDPFLAQRTRFVHYKEGQETLTLHDVWSYCRRHDVLPSQVVVYVHSKGSYHPHEFQDQWRDYVTAGALSQECRLMPEHCNMCSSRMSPVPYPHTPGNMWAARCGYISELMDPKDFETATNNFQTEVGPVDLQCPTIDGCQGLGRVSSEHWVQSHPQLQPCDLDEQRTYTWGLPDAKKLPAVVNFVHHPKLLKPAPRFHGDAFQVDSARCGQCGRNMLRRLLEYSFFYKKHPKSSWWGWKFFGHRN</sequence>
<feature type="signal peptide" evidence="1">
    <location>
        <begin position="1"/>
        <end position="20"/>
    </location>
</feature>
<accession>A0A9P1G8C6</accession>
<reference evidence="2" key="1">
    <citation type="submission" date="2022-10" db="EMBL/GenBank/DDBJ databases">
        <authorList>
            <person name="Chen Y."/>
            <person name="Dougan E. K."/>
            <person name="Chan C."/>
            <person name="Rhodes N."/>
            <person name="Thang M."/>
        </authorList>
    </citation>
    <scope>NUCLEOTIDE SEQUENCE</scope>
</reference>
<keyword evidence="1" id="KW-0732">Signal</keyword>
<organism evidence="2">
    <name type="scientific">Cladocopium goreaui</name>
    <dbReference type="NCBI Taxonomy" id="2562237"/>
    <lineage>
        <taxon>Eukaryota</taxon>
        <taxon>Sar</taxon>
        <taxon>Alveolata</taxon>
        <taxon>Dinophyceae</taxon>
        <taxon>Suessiales</taxon>
        <taxon>Symbiodiniaceae</taxon>
        <taxon>Cladocopium</taxon>
    </lineage>
</organism>
<reference evidence="3" key="2">
    <citation type="submission" date="2024-04" db="EMBL/GenBank/DDBJ databases">
        <authorList>
            <person name="Chen Y."/>
            <person name="Shah S."/>
            <person name="Dougan E. K."/>
            <person name="Thang M."/>
            <person name="Chan C."/>
        </authorList>
    </citation>
    <scope>NUCLEOTIDE SEQUENCE [LARGE SCALE GENOMIC DNA]</scope>
</reference>
<comment type="caution">
    <text evidence="2">The sequence shown here is derived from an EMBL/GenBank/DDBJ whole genome shotgun (WGS) entry which is preliminary data.</text>
</comment>
<name>A0A9P1G8C6_9DINO</name>
<proteinExistence type="predicted"/>
<keyword evidence="4" id="KW-1185">Reference proteome</keyword>
<evidence type="ECO:0008006" key="5">
    <source>
        <dbReference type="Google" id="ProtNLM"/>
    </source>
</evidence>
<dbReference type="OrthoDB" id="48355at2759"/>
<evidence type="ECO:0000313" key="4">
    <source>
        <dbReference type="Proteomes" id="UP001152797"/>
    </source>
</evidence>
<dbReference type="EMBL" id="CAMXCT020003480">
    <property type="protein sequence ID" value="CAL1158079.1"/>
    <property type="molecule type" value="Genomic_DNA"/>
</dbReference>
<evidence type="ECO:0000256" key="1">
    <source>
        <dbReference type="SAM" id="SignalP"/>
    </source>
</evidence>
<evidence type="ECO:0000313" key="3">
    <source>
        <dbReference type="EMBL" id="CAL1158079.1"/>
    </source>
</evidence>
<dbReference type="EMBL" id="CAMXCT030003480">
    <property type="protein sequence ID" value="CAL4792016.1"/>
    <property type="molecule type" value="Genomic_DNA"/>
</dbReference>
<dbReference type="EMBL" id="CAMXCT010003480">
    <property type="protein sequence ID" value="CAI4004704.1"/>
    <property type="molecule type" value="Genomic_DNA"/>
</dbReference>
<feature type="chain" id="PRO_5043272778" description="Secreted protein" evidence="1">
    <location>
        <begin position="21"/>
        <end position="345"/>
    </location>
</feature>